<dbReference type="RefSeq" id="WP_273191246.1">
    <property type="nucleotide sequence ID" value="NZ_DYUZ01000035.1"/>
</dbReference>
<dbReference type="AlphaFoldDB" id="A0A921IVP4"/>
<reference evidence="3" key="2">
    <citation type="submission" date="2021-09" db="EMBL/GenBank/DDBJ databases">
        <authorList>
            <person name="Gilroy R."/>
        </authorList>
    </citation>
    <scope>NUCLEOTIDE SEQUENCE</scope>
    <source>
        <strain evidence="3">ChiHjej13B12-9602</strain>
    </source>
</reference>
<evidence type="ECO:0000256" key="2">
    <source>
        <dbReference type="SAM" id="Phobius"/>
    </source>
</evidence>
<evidence type="ECO:0000256" key="1">
    <source>
        <dbReference type="SAM" id="MobiDB-lite"/>
    </source>
</evidence>
<dbReference type="EMBL" id="DYUZ01000035">
    <property type="protein sequence ID" value="HJG38128.1"/>
    <property type="molecule type" value="Genomic_DNA"/>
</dbReference>
<comment type="caution">
    <text evidence="3">The sequence shown here is derived from an EMBL/GenBank/DDBJ whole genome shotgun (WGS) entry which is preliminary data.</text>
</comment>
<feature type="region of interest" description="Disordered" evidence="1">
    <location>
        <begin position="67"/>
        <end position="91"/>
    </location>
</feature>
<keyword evidence="2" id="KW-1133">Transmembrane helix</keyword>
<reference evidence="3" key="1">
    <citation type="journal article" date="2021" name="PeerJ">
        <title>Extensive microbial diversity within the chicken gut microbiome revealed by metagenomics and culture.</title>
        <authorList>
            <person name="Gilroy R."/>
            <person name="Ravi A."/>
            <person name="Getino M."/>
            <person name="Pursley I."/>
            <person name="Horton D.L."/>
            <person name="Alikhan N.F."/>
            <person name="Baker D."/>
            <person name="Gharbi K."/>
            <person name="Hall N."/>
            <person name="Watson M."/>
            <person name="Adriaenssens E.M."/>
            <person name="Foster-Nyarko E."/>
            <person name="Jarju S."/>
            <person name="Secka A."/>
            <person name="Antonio M."/>
            <person name="Oren A."/>
            <person name="Chaudhuri R.R."/>
            <person name="La Ragione R."/>
            <person name="Hildebrand F."/>
            <person name="Pallen M.J."/>
        </authorList>
    </citation>
    <scope>NUCLEOTIDE SEQUENCE</scope>
    <source>
        <strain evidence="3">ChiHjej13B12-9602</strain>
    </source>
</reference>
<name>A0A921IVP4_9ACTN</name>
<accession>A0A921IVP4</accession>
<feature type="transmembrane region" description="Helical" evidence="2">
    <location>
        <begin position="12"/>
        <end position="30"/>
    </location>
</feature>
<keyword evidence="2" id="KW-0812">Transmembrane</keyword>
<keyword evidence="2" id="KW-0472">Membrane</keyword>
<protein>
    <submittedName>
        <fullName evidence="3">Uncharacterized protein</fullName>
    </submittedName>
</protein>
<feature type="region of interest" description="Disordered" evidence="1">
    <location>
        <begin position="121"/>
        <end position="195"/>
    </location>
</feature>
<dbReference type="Proteomes" id="UP000753256">
    <property type="component" value="Unassembled WGS sequence"/>
</dbReference>
<gene>
    <name evidence="3" type="ORF">K8V70_09795</name>
</gene>
<evidence type="ECO:0000313" key="4">
    <source>
        <dbReference type="Proteomes" id="UP000753256"/>
    </source>
</evidence>
<sequence>MDANAFGTLEIAGYALAAVCAIAAVVVFFTQRIREVRDEMTGRAAVRAIEELRAGRTGVARVLSAGKRGGAGQGVPGARHSAGSARTSGSLHVRMMADDAAETEHMEESELGTTLLRAEDPAQQPASTGTGAAAEESEAGTTLLGGKGPSDEEAPSEVGTTLLKNDEPSEAGTSLLGDDEPSEAGTTLLTKGGAR</sequence>
<proteinExistence type="predicted"/>
<organism evidence="3 4">
    <name type="scientific">Enorma phocaeensis</name>
    <dbReference type="NCBI Taxonomy" id="1871019"/>
    <lineage>
        <taxon>Bacteria</taxon>
        <taxon>Bacillati</taxon>
        <taxon>Actinomycetota</taxon>
        <taxon>Coriobacteriia</taxon>
        <taxon>Coriobacteriales</taxon>
        <taxon>Coriobacteriaceae</taxon>
        <taxon>Enorma</taxon>
    </lineage>
</organism>
<evidence type="ECO:0000313" key="3">
    <source>
        <dbReference type="EMBL" id="HJG38128.1"/>
    </source>
</evidence>
<feature type="compositionally biased region" description="Low complexity" evidence="1">
    <location>
        <begin position="126"/>
        <end position="142"/>
    </location>
</feature>